<evidence type="ECO:0000313" key="2">
    <source>
        <dbReference type="Proteomes" id="UP001629058"/>
    </source>
</evidence>
<comment type="caution">
    <text evidence="1">The sequence shown here is derived from an EMBL/GenBank/DDBJ whole genome shotgun (WGS) entry which is preliminary data.</text>
</comment>
<dbReference type="Proteomes" id="UP001629058">
    <property type="component" value="Unassembled WGS sequence"/>
</dbReference>
<dbReference type="EMBL" id="JBELPY010000014">
    <property type="protein sequence ID" value="MFL9835577.1"/>
    <property type="molecule type" value="Genomic_DNA"/>
</dbReference>
<proteinExistence type="predicted"/>
<gene>
    <name evidence="1" type="ORF">ABS765_16285</name>
</gene>
<protein>
    <submittedName>
        <fullName evidence="1">YdeI/OmpD-associated family protein</fullName>
    </submittedName>
</protein>
<keyword evidence="2" id="KW-1185">Reference proteome</keyword>
<name>A0ABW8Y731_9FLAO</name>
<sequence length="188" mass="21849">MLEKEVFYPETIGDWRQWLLLNGTHKESVWVVFYKKDSGIPSISWSDAVDEALCFGWIDSKKIKIDDQKSHHYFGKRKAKSTWSKINKDKIEKLLSENRMTASGLSCVNEAKKNGSWTMLDEVEALILPKDLELAFQNNLEAYDFYQTLSKTSKKNILLSMVMAKQPITRQKRIDAIIEASLQKKKLW</sequence>
<accession>A0ABW8Y731</accession>
<organism evidence="1 2">
    <name type="scientific">Chryseobacterium terrae</name>
    <dbReference type="NCBI Taxonomy" id="3163299"/>
    <lineage>
        <taxon>Bacteria</taxon>
        <taxon>Pseudomonadati</taxon>
        <taxon>Bacteroidota</taxon>
        <taxon>Flavobacteriia</taxon>
        <taxon>Flavobacteriales</taxon>
        <taxon>Weeksellaceae</taxon>
        <taxon>Chryseobacterium group</taxon>
        <taxon>Chryseobacterium</taxon>
    </lineage>
</organism>
<reference evidence="1 2" key="1">
    <citation type="submission" date="2024-06" db="EMBL/GenBank/DDBJ databases">
        <authorList>
            <person name="Kaempfer P."/>
            <person name="Viver T."/>
        </authorList>
    </citation>
    <scope>NUCLEOTIDE SEQUENCE [LARGE SCALE GENOMIC DNA]</scope>
    <source>
        <strain evidence="1 2">ST-37</strain>
    </source>
</reference>
<dbReference type="Pfam" id="PF13376">
    <property type="entry name" value="OmdA"/>
    <property type="match status" value="1"/>
</dbReference>
<dbReference type="RefSeq" id="WP_408092452.1">
    <property type="nucleotide sequence ID" value="NZ_JBELPY010000014.1"/>
</dbReference>
<evidence type="ECO:0000313" key="1">
    <source>
        <dbReference type="EMBL" id="MFL9835577.1"/>
    </source>
</evidence>